<dbReference type="Pfam" id="PF14321">
    <property type="entry name" value="DUF4382"/>
    <property type="match status" value="1"/>
</dbReference>
<protein>
    <recommendedName>
        <fullName evidence="2">DUF4382 domain-containing protein</fullName>
    </recommendedName>
</protein>
<reference evidence="3" key="1">
    <citation type="submission" date="2020-02" db="EMBL/GenBank/DDBJ databases">
        <authorList>
            <person name="Meier V. D."/>
        </authorList>
    </citation>
    <scope>NUCLEOTIDE SEQUENCE</scope>
    <source>
        <strain evidence="3">AVDCRST_MAG89</strain>
    </source>
</reference>
<name>A0A6J4L927_9BACT</name>
<evidence type="ECO:0000313" key="3">
    <source>
        <dbReference type="EMBL" id="CAA9325495.1"/>
    </source>
</evidence>
<proteinExistence type="predicted"/>
<organism evidence="3">
    <name type="scientific">uncultured Gemmatimonadota bacterium</name>
    <dbReference type="NCBI Taxonomy" id="203437"/>
    <lineage>
        <taxon>Bacteria</taxon>
        <taxon>Pseudomonadati</taxon>
        <taxon>Gemmatimonadota</taxon>
        <taxon>environmental samples</taxon>
    </lineage>
</organism>
<accession>A0A6J4L927</accession>
<feature type="chain" id="PRO_5026854561" description="DUF4382 domain-containing protein" evidence="1">
    <location>
        <begin position="19"/>
        <end position="284"/>
    </location>
</feature>
<feature type="signal peptide" evidence="1">
    <location>
        <begin position="1"/>
        <end position="18"/>
    </location>
</feature>
<gene>
    <name evidence="3" type="ORF">AVDCRST_MAG89-1876</name>
</gene>
<sequence length="284" mass="28889">MFKHAKGILPLLAALALAACDGGTGSDQARLTIRLTDAPGDLAQAWVKIDRIYLQGAEGDSAGGRVDVLTTRTGFVDLLTLSGGRTAELVNGAVVPAGRYSELRFVVCEAYIVTKNGTVYATKDAELPAGVTATGQLHIPSGCASGIKVKFPSGDDAVELESESAIMTVDFDVTQSFGHQAGNSGKWVMHPVLRATGVGFSGGIAGAVSLAQGVALPTCGGQAVTLQAFTPRAIAGADSLNATVGADARYRITAAPGTYTMAYAPVVAFTNGDSLTVTATPSAP</sequence>
<dbReference type="PROSITE" id="PS51257">
    <property type="entry name" value="PROKAR_LIPOPROTEIN"/>
    <property type="match status" value="1"/>
</dbReference>
<dbReference type="AlphaFoldDB" id="A0A6J4L927"/>
<dbReference type="InterPro" id="IPR025491">
    <property type="entry name" value="DUF4382"/>
</dbReference>
<evidence type="ECO:0000259" key="2">
    <source>
        <dbReference type="Pfam" id="PF14321"/>
    </source>
</evidence>
<feature type="non-terminal residue" evidence="3">
    <location>
        <position position="284"/>
    </location>
</feature>
<evidence type="ECO:0000256" key="1">
    <source>
        <dbReference type="SAM" id="SignalP"/>
    </source>
</evidence>
<feature type="domain" description="DUF4382" evidence="2">
    <location>
        <begin position="28"/>
        <end position="191"/>
    </location>
</feature>
<keyword evidence="1" id="KW-0732">Signal</keyword>
<dbReference type="EMBL" id="CADCTV010000398">
    <property type="protein sequence ID" value="CAA9325495.1"/>
    <property type="molecule type" value="Genomic_DNA"/>
</dbReference>